<proteinExistence type="predicted"/>
<evidence type="ECO:0000256" key="1">
    <source>
        <dbReference type="SAM" id="MobiDB-lite"/>
    </source>
</evidence>
<sequence length="822" mass="90944">MVGHPAALDRLPDDIFYLIIENLDTARDQANLSKICRRLYEFMQCDGWRAFSRRCFPGVASTGHQGHAGFNGVNGTNGSNGVLKSQTGSATDSKTSDAPGWRALAESLTWQSRAWDRRAMAFQAMLPRQDHIPRHKRPRPFRPALAIHFQTDLSEGNKQLGLGVDGEEMLVVGAGEDIVVRYRKRGRQGRQGENLDEENNTPASAPAWNVLNGQDAGFRPGYDDVRAVSVVDNAMGIPHRRGILVGRESGNITLISAESDETFGRPLAHFLPDDSVELDQTRIYSIDVLADRRSSATVGASDGQGCLAAVTTPSDILFYPMPQTENKNSPESVANVSPATVHSVAAFPMGDAGLYHNGMRQPFNARWMEADGVLAVALGAGPTPLRYLTMTPTGTMELTSAYTLPELMEHYCLRDTTLVLPSSLTPVAASTITGGNGHLVLSGWRDGTCRLQDLRTASPYDLIYQDNVLGPQENAQSILLWGTERFITGSQESAALKIFDLRWPRRYYHTDALPCSSQMPWPTPPMPMGAPGSMGMGNSEGAHLRAEPSFLPPSQRTAENWPPRSVEMPLYLEGTRRCDMLKSIRCRWHTASRNLFYRSSSALFLQRSLEDNGIKGTGVHTLARASSDLAPANFYAGLNNCVVESFLYEDVVAFETPRKLGSHRAPIWTDGGVAPYFGYPKVATPVKSKKGSKGSRSAAVPSMDGDNGYYSTVDLDVAVMETGDSMARPNVESQPMWLPRIRSRLYEFDRVPKRLFDKTTKLGMRDYERRGPDAEARHGETVRIEEWKSSHKLTKQPNEKVTFRDHYLHRLDFGLQNVDDFV</sequence>
<reference evidence="3 4" key="1">
    <citation type="submission" date="2024-01" db="EMBL/GenBank/DDBJ databases">
        <authorList>
            <person name="Allen C."/>
            <person name="Tagirdzhanova G."/>
        </authorList>
    </citation>
    <scope>NUCLEOTIDE SEQUENCE [LARGE SCALE GENOMIC DNA]</scope>
</reference>
<organism evidence="3 4">
    <name type="scientific">Sporothrix bragantina</name>
    <dbReference type="NCBI Taxonomy" id="671064"/>
    <lineage>
        <taxon>Eukaryota</taxon>
        <taxon>Fungi</taxon>
        <taxon>Dikarya</taxon>
        <taxon>Ascomycota</taxon>
        <taxon>Pezizomycotina</taxon>
        <taxon>Sordariomycetes</taxon>
        <taxon>Sordariomycetidae</taxon>
        <taxon>Ophiostomatales</taxon>
        <taxon>Ophiostomataceae</taxon>
        <taxon>Sporothrix</taxon>
    </lineage>
</organism>
<keyword evidence="4" id="KW-1185">Reference proteome</keyword>
<evidence type="ECO:0000259" key="2">
    <source>
        <dbReference type="PROSITE" id="PS50181"/>
    </source>
</evidence>
<protein>
    <recommendedName>
        <fullName evidence="2">F-box domain-containing protein</fullName>
    </recommendedName>
</protein>
<feature type="region of interest" description="Disordered" evidence="1">
    <location>
        <begin position="185"/>
        <end position="208"/>
    </location>
</feature>
<feature type="region of interest" description="Disordered" evidence="1">
    <location>
        <begin position="78"/>
        <end position="98"/>
    </location>
</feature>
<comment type="caution">
    <text evidence="3">The sequence shown here is derived from an EMBL/GenBank/DDBJ whole genome shotgun (WGS) entry which is preliminary data.</text>
</comment>
<dbReference type="SUPFAM" id="SSF81383">
    <property type="entry name" value="F-box domain"/>
    <property type="match status" value="1"/>
</dbReference>
<dbReference type="Proteomes" id="UP001642406">
    <property type="component" value="Unassembled WGS sequence"/>
</dbReference>
<dbReference type="InterPro" id="IPR036047">
    <property type="entry name" value="F-box-like_dom_sf"/>
</dbReference>
<feature type="compositionally biased region" description="Polar residues" evidence="1">
    <location>
        <begin position="82"/>
        <end position="93"/>
    </location>
</feature>
<dbReference type="PROSITE" id="PS50181">
    <property type="entry name" value="FBOX"/>
    <property type="match status" value="1"/>
</dbReference>
<accession>A0ABP0CXU2</accession>
<dbReference type="EMBL" id="CAWUHC010000171">
    <property type="protein sequence ID" value="CAK7236964.1"/>
    <property type="molecule type" value="Genomic_DNA"/>
</dbReference>
<gene>
    <name evidence="3" type="ORF">SBRCBS47491_009816</name>
</gene>
<name>A0ABP0CXU2_9PEZI</name>
<dbReference type="InterPro" id="IPR001810">
    <property type="entry name" value="F-box_dom"/>
</dbReference>
<feature type="domain" description="F-box" evidence="2">
    <location>
        <begin position="5"/>
        <end position="51"/>
    </location>
</feature>
<evidence type="ECO:0000313" key="3">
    <source>
        <dbReference type="EMBL" id="CAK7236964.1"/>
    </source>
</evidence>
<evidence type="ECO:0000313" key="4">
    <source>
        <dbReference type="Proteomes" id="UP001642406"/>
    </source>
</evidence>